<feature type="transmembrane region" description="Helical" evidence="1">
    <location>
        <begin position="125"/>
        <end position="148"/>
    </location>
</feature>
<dbReference type="Proteomes" id="UP001595526">
    <property type="component" value="Unassembled WGS sequence"/>
</dbReference>
<dbReference type="EMBL" id="JBHRTA010000022">
    <property type="protein sequence ID" value="MFC3197546.1"/>
    <property type="molecule type" value="Genomic_DNA"/>
</dbReference>
<evidence type="ECO:0000313" key="2">
    <source>
        <dbReference type="EMBL" id="MFC3197546.1"/>
    </source>
</evidence>
<keyword evidence="1" id="KW-0812">Transmembrane</keyword>
<sequence length="295" mass="33945">MQKHSTYFSFFSLKHAWLTLGLSFFGASLLYGDGMGLRWALIFANRHYLIVFSVVFAVSFTAVTLVDFATSALNGFGWANRRAARRGWMQVAVGVVGVGILTYGLQWLLFEWVLDGVFRFSPNAFFLMVYLLHMVLVNLVVLFIHGILRLKPTGATPKGSYLTHLLTLEGNIPATAVRFCYHHRHKMNRVCLRDAEKRSDPVLENTLDELEMLLDPDEFMRVAPDLLIHQSAILDDGVRLPNRNRQVRLVMPYTKIGSDGVEREIAEVSISRRRVSRFDQWRKAYRMQDQQLLRY</sequence>
<protein>
    <submittedName>
        <fullName evidence="2">Uncharacterized protein</fullName>
    </submittedName>
</protein>
<gene>
    <name evidence="2" type="ORF">ACFOET_07965</name>
</gene>
<proteinExistence type="predicted"/>
<feature type="transmembrane region" description="Helical" evidence="1">
    <location>
        <begin position="48"/>
        <end position="66"/>
    </location>
</feature>
<evidence type="ECO:0000256" key="1">
    <source>
        <dbReference type="SAM" id="Phobius"/>
    </source>
</evidence>
<keyword evidence="1" id="KW-0472">Membrane</keyword>
<feature type="transmembrane region" description="Helical" evidence="1">
    <location>
        <begin position="87"/>
        <end position="105"/>
    </location>
</feature>
<organism evidence="2 3">
    <name type="scientific">Parapedobacter deserti</name>
    <dbReference type="NCBI Taxonomy" id="1912957"/>
    <lineage>
        <taxon>Bacteria</taxon>
        <taxon>Pseudomonadati</taxon>
        <taxon>Bacteroidota</taxon>
        <taxon>Sphingobacteriia</taxon>
        <taxon>Sphingobacteriales</taxon>
        <taxon>Sphingobacteriaceae</taxon>
        <taxon>Parapedobacter</taxon>
    </lineage>
</organism>
<comment type="caution">
    <text evidence="2">The sequence shown here is derived from an EMBL/GenBank/DDBJ whole genome shotgun (WGS) entry which is preliminary data.</text>
</comment>
<evidence type="ECO:0000313" key="3">
    <source>
        <dbReference type="Proteomes" id="UP001595526"/>
    </source>
</evidence>
<keyword evidence="1" id="KW-1133">Transmembrane helix</keyword>
<dbReference type="RefSeq" id="WP_379021320.1">
    <property type="nucleotide sequence ID" value="NZ_JBHRTA010000022.1"/>
</dbReference>
<name>A0ABV7JL48_9SPHI</name>
<reference evidence="3" key="1">
    <citation type="journal article" date="2019" name="Int. J. Syst. Evol. Microbiol.">
        <title>The Global Catalogue of Microorganisms (GCM) 10K type strain sequencing project: providing services to taxonomists for standard genome sequencing and annotation.</title>
        <authorList>
            <consortium name="The Broad Institute Genomics Platform"/>
            <consortium name="The Broad Institute Genome Sequencing Center for Infectious Disease"/>
            <person name="Wu L."/>
            <person name="Ma J."/>
        </authorList>
    </citation>
    <scope>NUCLEOTIDE SEQUENCE [LARGE SCALE GENOMIC DNA]</scope>
    <source>
        <strain evidence="3">KCTC 52416</strain>
    </source>
</reference>
<accession>A0ABV7JL48</accession>
<keyword evidence="3" id="KW-1185">Reference proteome</keyword>